<evidence type="ECO:0000313" key="3">
    <source>
        <dbReference type="Proteomes" id="UP001165289"/>
    </source>
</evidence>
<name>A0AAV7KHX6_9METZ</name>
<proteinExistence type="predicted"/>
<feature type="compositionally biased region" description="Polar residues" evidence="1">
    <location>
        <begin position="107"/>
        <end position="120"/>
    </location>
</feature>
<dbReference type="AlphaFoldDB" id="A0AAV7KHX6"/>
<dbReference type="EMBL" id="JAKMXF010000022">
    <property type="protein sequence ID" value="KAI6660972.1"/>
    <property type="molecule type" value="Genomic_DNA"/>
</dbReference>
<comment type="caution">
    <text evidence="2">The sequence shown here is derived from an EMBL/GenBank/DDBJ whole genome shotgun (WGS) entry which is preliminary data.</text>
</comment>
<feature type="region of interest" description="Disordered" evidence="1">
    <location>
        <begin position="1"/>
        <end position="60"/>
    </location>
</feature>
<feature type="compositionally biased region" description="Low complexity" evidence="1">
    <location>
        <begin position="155"/>
        <end position="164"/>
    </location>
</feature>
<dbReference type="Proteomes" id="UP001165289">
    <property type="component" value="Unassembled WGS sequence"/>
</dbReference>
<reference evidence="2 3" key="1">
    <citation type="journal article" date="2023" name="BMC Biol.">
        <title>The compact genome of the sponge Oopsacas minuta (Hexactinellida) is lacking key metazoan core genes.</title>
        <authorList>
            <person name="Santini S."/>
            <person name="Schenkelaars Q."/>
            <person name="Jourda C."/>
            <person name="Duchesne M."/>
            <person name="Belahbib H."/>
            <person name="Rocher C."/>
            <person name="Selva M."/>
            <person name="Riesgo A."/>
            <person name="Vervoort M."/>
            <person name="Leys S.P."/>
            <person name="Kodjabachian L."/>
            <person name="Le Bivic A."/>
            <person name="Borchiellini C."/>
            <person name="Claverie J.M."/>
            <person name="Renard E."/>
        </authorList>
    </citation>
    <scope>NUCLEOTIDE SEQUENCE [LARGE SCALE GENOMIC DNA]</scope>
    <source>
        <strain evidence="2">SPO-2</strain>
    </source>
</reference>
<sequence length="345" mass="37298">MSDSPGPVPKKPGRPPLKATHFYSQKPTPDGLSQPPCPPTKVIIPRQRKLPFGRISPPEARTNINRLNGIHRTGSLGSLDRSLNYFASPRLFPPSPILPHSHIRTSPLVSSSPSDCNSVQIKPESVRKSKRPRPIRSASLDSEDSPRGITNDQTEPSYPLESLNPLPPPLPIEAPIKFSPLNNISHSRRVSIEDEDDEIALALNGLTIADQPEVCPDGHVAPPPTVKRVQSAGPFISPRKRLDTSAIVMSARASTGYACSSSPDLRPQTFFRGHSSSPRCLFNHEPPRNAISVEMRMASISAVQIQAPDPRKVGVVLTGAGFASAASAFKPIHQIQDGKPITLST</sequence>
<feature type="region of interest" description="Disordered" evidence="1">
    <location>
        <begin position="103"/>
        <end position="166"/>
    </location>
</feature>
<evidence type="ECO:0000256" key="1">
    <source>
        <dbReference type="SAM" id="MobiDB-lite"/>
    </source>
</evidence>
<feature type="compositionally biased region" description="Pro residues" evidence="1">
    <location>
        <begin position="1"/>
        <end position="10"/>
    </location>
</feature>
<organism evidence="2 3">
    <name type="scientific">Oopsacas minuta</name>
    <dbReference type="NCBI Taxonomy" id="111878"/>
    <lineage>
        <taxon>Eukaryota</taxon>
        <taxon>Metazoa</taxon>
        <taxon>Porifera</taxon>
        <taxon>Hexactinellida</taxon>
        <taxon>Hexasterophora</taxon>
        <taxon>Lyssacinosida</taxon>
        <taxon>Leucopsacidae</taxon>
        <taxon>Oopsacas</taxon>
    </lineage>
</organism>
<accession>A0AAV7KHX6</accession>
<evidence type="ECO:0000313" key="2">
    <source>
        <dbReference type="EMBL" id="KAI6660972.1"/>
    </source>
</evidence>
<protein>
    <submittedName>
        <fullName evidence="2">Uncharacterized protein</fullName>
    </submittedName>
</protein>
<keyword evidence="3" id="KW-1185">Reference proteome</keyword>
<gene>
    <name evidence="2" type="ORF">LOD99_13695</name>
</gene>